<sequence length="60" mass="6871">MISGPYSFVRKFQHPEYSIKGIPVSGKKVQHLEFLYSSENQRNVNLFLSCNSSLLPPSNR</sequence>
<dbReference type="STRING" id="104663.SAMN04488121_1011185"/>
<proteinExistence type="predicted"/>
<name>A0A1G7JCF5_CHIFI</name>
<dbReference type="EMBL" id="FNBN01000001">
    <property type="protein sequence ID" value="SDF22610.1"/>
    <property type="molecule type" value="Genomic_DNA"/>
</dbReference>
<protein>
    <submittedName>
        <fullName evidence="1">Uncharacterized protein</fullName>
    </submittedName>
</protein>
<dbReference type="Proteomes" id="UP000199045">
    <property type="component" value="Unassembled WGS sequence"/>
</dbReference>
<reference evidence="1 2" key="1">
    <citation type="submission" date="2016-10" db="EMBL/GenBank/DDBJ databases">
        <authorList>
            <person name="de Groot N.N."/>
        </authorList>
    </citation>
    <scope>NUCLEOTIDE SEQUENCE [LARGE SCALE GENOMIC DNA]</scope>
    <source>
        <strain evidence="1 2">DSM 527</strain>
    </source>
</reference>
<accession>A0A1G7JCF5</accession>
<dbReference type="AlphaFoldDB" id="A0A1G7JCF5"/>
<evidence type="ECO:0000313" key="2">
    <source>
        <dbReference type="Proteomes" id="UP000199045"/>
    </source>
</evidence>
<organism evidence="1 2">
    <name type="scientific">Chitinophaga filiformis</name>
    <name type="common">Myxococcus filiformis</name>
    <name type="synonym">Flexibacter filiformis</name>
    <dbReference type="NCBI Taxonomy" id="104663"/>
    <lineage>
        <taxon>Bacteria</taxon>
        <taxon>Pseudomonadati</taxon>
        <taxon>Bacteroidota</taxon>
        <taxon>Chitinophagia</taxon>
        <taxon>Chitinophagales</taxon>
        <taxon>Chitinophagaceae</taxon>
        <taxon>Chitinophaga</taxon>
    </lineage>
</organism>
<gene>
    <name evidence="1" type="ORF">SAMN04488121_1011185</name>
</gene>
<evidence type="ECO:0000313" key="1">
    <source>
        <dbReference type="EMBL" id="SDF22610.1"/>
    </source>
</evidence>